<dbReference type="Proteomes" id="UP000237846">
    <property type="component" value="Unassembled WGS sequence"/>
</dbReference>
<feature type="short sequence motif" description="'HIGH' region" evidence="9">
    <location>
        <begin position="123"/>
        <end position="133"/>
    </location>
</feature>
<accession>A0A2T0Q9R0</accession>
<dbReference type="Gene3D" id="3.30.1360.70">
    <property type="entry name" value="Arginyl tRNA synthetase N-terminal domain"/>
    <property type="match status" value="1"/>
</dbReference>
<feature type="domain" description="DALR anticodon binding" evidence="11">
    <location>
        <begin position="462"/>
        <end position="578"/>
    </location>
</feature>
<keyword evidence="4 9" id="KW-0547">Nucleotide-binding</keyword>
<dbReference type="InterPro" id="IPR001278">
    <property type="entry name" value="Arg-tRNA-ligase"/>
</dbReference>
<dbReference type="Pfam" id="PF05746">
    <property type="entry name" value="DALR_1"/>
    <property type="match status" value="1"/>
</dbReference>
<dbReference type="OrthoDB" id="9803211at2"/>
<comment type="similarity">
    <text evidence="1 9 10">Belongs to the class-I aminoacyl-tRNA synthetase family.</text>
</comment>
<evidence type="ECO:0000259" key="11">
    <source>
        <dbReference type="SMART" id="SM00836"/>
    </source>
</evidence>
<dbReference type="EMBL" id="PVZC01000002">
    <property type="protein sequence ID" value="PRY00577.1"/>
    <property type="molecule type" value="Genomic_DNA"/>
</dbReference>
<dbReference type="SMART" id="SM01016">
    <property type="entry name" value="Arg_tRNA_synt_N"/>
    <property type="match status" value="1"/>
</dbReference>
<dbReference type="InterPro" id="IPR036695">
    <property type="entry name" value="Arg-tRNA-synth_N_sf"/>
</dbReference>
<dbReference type="InterPro" id="IPR014729">
    <property type="entry name" value="Rossmann-like_a/b/a_fold"/>
</dbReference>
<dbReference type="CDD" id="cd00671">
    <property type="entry name" value="ArgRS_core"/>
    <property type="match status" value="1"/>
</dbReference>
<dbReference type="InterPro" id="IPR001412">
    <property type="entry name" value="aa-tRNA-synth_I_CS"/>
</dbReference>
<dbReference type="SUPFAM" id="SSF52374">
    <property type="entry name" value="Nucleotidylyl transferase"/>
    <property type="match status" value="1"/>
</dbReference>
<evidence type="ECO:0000256" key="4">
    <source>
        <dbReference type="ARBA" id="ARBA00022741"/>
    </source>
</evidence>
<dbReference type="PANTHER" id="PTHR11956:SF5">
    <property type="entry name" value="ARGININE--TRNA LIGASE, CYTOPLASMIC"/>
    <property type="match status" value="1"/>
</dbReference>
<dbReference type="InterPro" id="IPR009080">
    <property type="entry name" value="tRNAsynth_Ia_anticodon-bd"/>
</dbReference>
<keyword evidence="5 9" id="KW-0067">ATP-binding</keyword>
<sequence>MPDPQSVLAERVHSALVTAFGPDLTGTDPVVRPSQFADYQSNVALPLAKRLRRAPREVAAAIVGGLDVRAECESVEISGPGFINFTLRDSWVAEQTRSLLGDPRLGVPAAAHPQNIPIDYSAPNVAKEMHVGHLRTTVVGDALARTLDFLGHRVIRQNHIGDWGTPFGMLIEHLLEAGEDSAEAEKLRTDPNAFYKAARAKFDADPDFAGRARRRVVALQGGDPETLRHWHELIELSKSYFNRVYRTLGVTLTDDDLAGESTYNRWLAEICAELEDAGIARISEGALCVFLDEFTGREGKPVPLIVRKSDGGYTYGTTDLATVRYRVQELKADRIVYVIGAPQGLHLQMVFATARKAGWLPDTVEPVHVQIGNVLGTDGKILRSRSGESMRLMTLVDEAVRRAGEVVATTRPELDDATRAHIAEQVGIGAVKYADLSVSHDTEYVFDFDRMLALTGNTGPYLQYAVARIRSIFRRGGIDPSAVRGPIAIGEPAERALALHLLGLGAVLEQVGELLEPHRLCAYLYELASAFTTFYDQCPVLRAPDAAVRDSRLALTQVTLDALVLGLSLLGVSAPEQM</sequence>
<dbReference type="InterPro" id="IPR035684">
    <property type="entry name" value="ArgRS_core"/>
</dbReference>
<evidence type="ECO:0000256" key="2">
    <source>
        <dbReference type="ARBA" id="ARBA00022490"/>
    </source>
</evidence>
<dbReference type="InterPro" id="IPR005148">
    <property type="entry name" value="Arg-tRNA-synth_N"/>
</dbReference>
<dbReference type="Pfam" id="PF00750">
    <property type="entry name" value="tRNA-synt_1d"/>
    <property type="match status" value="1"/>
</dbReference>
<dbReference type="GO" id="GO:0005737">
    <property type="term" value="C:cytoplasm"/>
    <property type="evidence" value="ECO:0007669"/>
    <property type="project" value="UniProtKB-SubCell"/>
</dbReference>
<evidence type="ECO:0000256" key="10">
    <source>
        <dbReference type="RuleBase" id="RU363038"/>
    </source>
</evidence>
<evidence type="ECO:0000256" key="3">
    <source>
        <dbReference type="ARBA" id="ARBA00022598"/>
    </source>
</evidence>
<keyword evidence="14" id="KW-1185">Reference proteome</keyword>
<protein>
    <recommendedName>
        <fullName evidence="9">Arginine--tRNA ligase</fullName>
        <ecNumber evidence="9">6.1.1.19</ecNumber>
    </recommendedName>
    <alternativeName>
        <fullName evidence="9">Arginyl-tRNA synthetase</fullName>
        <shortName evidence="9">ArgRS</shortName>
    </alternativeName>
</protein>
<dbReference type="SMART" id="SM00836">
    <property type="entry name" value="DALR_1"/>
    <property type="match status" value="1"/>
</dbReference>
<dbReference type="GO" id="GO:0006420">
    <property type="term" value="P:arginyl-tRNA aminoacylation"/>
    <property type="evidence" value="ECO:0007669"/>
    <property type="project" value="UniProtKB-UniRule"/>
</dbReference>
<keyword evidence="3 9" id="KW-0436">Ligase</keyword>
<keyword evidence="6 9" id="KW-0648">Protein biosynthesis</keyword>
<comment type="subunit">
    <text evidence="9">Monomer.</text>
</comment>
<evidence type="ECO:0000256" key="9">
    <source>
        <dbReference type="HAMAP-Rule" id="MF_00123"/>
    </source>
</evidence>
<dbReference type="SUPFAM" id="SSF47323">
    <property type="entry name" value="Anticodon-binding domain of a subclass of class I aminoacyl-tRNA synthetases"/>
    <property type="match status" value="1"/>
</dbReference>
<evidence type="ECO:0000256" key="1">
    <source>
        <dbReference type="ARBA" id="ARBA00005594"/>
    </source>
</evidence>
<dbReference type="Gene3D" id="1.10.730.10">
    <property type="entry name" value="Isoleucyl-tRNA Synthetase, Domain 1"/>
    <property type="match status" value="1"/>
</dbReference>
<evidence type="ECO:0000313" key="14">
    <source>
        <dbReference type="Proteomes" id="UP000237846"/>
    </source>
</evidence>
<dbReference type="AlphaFoldDB" id="A0A2T0Q9R0"/>
<evidence type="ECO:0000256" key="7">
    <source>
        <dbReference type="ARBA" id="ARBA00023146"/>
    </source>
</evidence>
<dbReference type="PRINTS" id="PR01038">
    <property type="entry name" value="TRNASYNTHARG"/>
</dbReference>
<keyword evidence="2 9" id="KW-0963">Cytoplasm</keyword>
<keyword evidence="7 9" id="KW-0030">Aminoacyl-tRNA synthetase</keyword>
<gene>
    <name evidence="9" type="primary">argS</name>
    <name evidence="13" type="ORF">CLV72_102208</name>
</gene>
<proteinExistence type="inferred from homology"/>
<comment type="catalytic activity">
    <reaction evidence="8 9">
        <text>tRNA(Arg) + L-arginine + ATP = L-arginyl-tRNA(Arg) + AMP + diphosphate</text>
        <dbReference type="Rhea" id="RHEA:20301"/>
        <dbReference type="Rhea" id="RHEA-COMP:9658"/>
        <dbReference type="Rhea" id="RHEA-COMP:9673"/>
        <dbReference type="ChEBI" id="CHEBI:30616"/>
        <dbReference type="ChEBI" id="CHEBI:32682"/>
        <dbReference type="ChEBI" id="CHEBI:33019"/>
        <dbReference type="ChEBI" id="CHEBI:78442"/>
        <dbReference type="ChEBI" id="CHEBI:78513"/>
        <dbReference type="ChEBI" id="CHEBI:456215"/>
        <dbReference type="EC" id="6.1.1.19"/>
    </reaction>
</comment>
<dbReference type="GO" id="GO:0005524">
    <property type="term" value="F:ATP binding"/>
    <property type="evidence" value="ECO:0007669"/>
    <property type="project" value="UniProtKB-UniRule"/>
</dbReference>
<dbReference type="HAMAP" id="MF_00123">
    <property type="entry name" value="Arg_tRNA_synth"/>
    <property type="match status" value="1"/>
</dbReference>
<evidence type="ECO:0000256" key="5">
    <source>
        <dbReference type="ARBA" id="ARBA00022840"/>
    </source>
</evidence>
<dbReference type="Pfam" id="PF03485">
    <property type="entry name" value="Arg_tRNA_synt_N"/>
    <property type="match status" value="1"/>
</dbReference>
<dbReference type="EC" id="6.1.1.19" evidence="9"/>
<dbReference type="SUPFAM" id="SSF55190">
    <property type="entry name" value="Arginyl-tRNA synthetase (ArgRS), N-terminal 'additional' domain"/>
    <property type="match status" value="1"/>
</dbReference>
<comment type="caution">
    <text evidence="13">The sequence shown here is derived from an EMBL/GenBank/DDBJ whole genome shotgun (WGS) entry which is preliminary data.</text>
</comment>
<name>A0A2T0Q9R0_9ACTN</name>
<dbReference type="PANTHER" id="PTHR11956">
    <property type="entry name" value="ARGINYL-TRNA SYNTHETASE"/>
    <property type="match status" value="1"/>
</dbReference>
<organism evidence="13 14">
    <name type="scientific">Allonocardiopsis opalescens</name>
    <dbReference type="NCBI Taxonomy" id="1144618"/>
    <lineage>
        <taxon>Bacteria</taxon>
        <taxon>Bacillati</taxon>
        <taxon>Actinomycetota</taxon>
        <taxon>Actinomycetes</taxon>
        <taxon>Streptosporangiales</taxon>
        <taxon>Allonocardiopsis</taxon>
    </lineage>
</organism>
<evidence type="ECO:0000259" key="12">
    <source>
        <dbReference type="SMART" id="SM01016"/>
    </source>
</evidence>
<dbReference type="Gene3D" id="3.40.50.620">
    <property type="entry name" value="HUPs"/>
    <property type="match status" value="1"/>
</dbReference>
<evidence type="ECO:0000256" key="6">
    <source>
        <dbReference type="ARBA" id="ARBA00022917"/>
    </source>
</evidence>
<reference evidence="13 14" key="1">
    <citation type="submission" date="2018-03" db="EMBL/GenBank/DDBJ databases">
        <title>Genomic Encyclopedia of Archaeal and Bacterial Type Strains, Phase II (KMG-II): from individual species to whole genera.</title>
        <authorList>
            <person name="Goeker M."/>
        </authorList>
    </citation>
    <scope>NUCLEOTIDE SEQUENCE [LARGE SCALE GENOMIC DNA]</scope>
    <source>
        <strain evidence="13 14">DSM 45601</strain>
    </source>
</reference>
<dbReference type="GO" id="GO:0004814">
    <property type="term" value="F:arginine-tRNA ligase activity"/>
    <property type="evidence" value="ECO:0007669"/>
    <property type="project" value="UniProtKB-UniRule"/>
</dbReference>
<feature type="domain" description="Arginyl tRNA synthetase N-terminal" evidence="12">
    <location>
        <begin position="6"/>
        <end position="87"/>
    </location>
</feature>
<dbReference type="InterPro" id="IPR008909">
    <property type="entry name" value="DALR_anticod-bd"/>
</dbReference>
<evidence type="ECO:0000256" key="8">
    <source>
        <dbReference type="ARBA" id="ARBA00049339"/>
    </source>
</evidence>
<comment type="subcellular location">
    <subcellularLocation>
        <location evidence="9">Cytoplasm</location>
    </subcellularLocation>
</comment>
<dbReference type="RefSeq" id="WP_106242190.1">
    <property type="nucleotide sequence ID" value="NZ_PVZC01000002.1"/>
</dbReference>
<dbReference type="FunFam" id="3.40.50.620:FF:000116">
    <property type="entry name" value="Arginine--tRNA ligase"/>
    <property type="match status" value="1"/>
</dbReference>
<dbReference type="PROSITE" id="PS00178">
    <property type="entry name" value="AA_TRNA_LIGASE_I"/>
    <property type="match status" value="1"/>
</dbReference>
<evidence type="ECO:0000313" key="13">
    <source>
        <dbReference type="EMBL" id="PRY00577.1"/>
    </source>
</evidence>
<dbReference type="NCBIfam" id="TIGR00456">
    <property type="entry name" value="argS"/>
    <property type="match status" value="1"/>
</dbReference>